<comment type="caution">
    <text evidence="1">The sequence shown here is derived from an EMBL/GenBank/DDBJ whole genome shotgun (WGS) entry which is preliminary data.</text>
</comment>
<evidence type="ECO:0000313" key="2">
    <source>
        <dbReference type="Proteomes" id="UP000601522"/>
    </source>
</evidence>
<dbReference type="Proteomes" id="UP000601522">
    <property type="component" value="Unassembled WGS sequence"/>
</dbReference>
<sequence length="68" mass="8152">MAKHYKKRPSEILSIDNDYLAYIFDKTALYLESEATDEKGNTNWNKIKWKDNKKGNNKELLEFIQNKR</sequence>
<accession>A0A926IHF4</accession>
<name>A0A926IHF4_9FIRM</name>
<evidence type="ECO:0000313" key="1">
    <source>
        <dbReference type="EMBL" id="MBC8590607.1"/>
    </source>
</evidence>
<keyword evidence="2" id="KW-1185">Reference proteome</keyword>
<protein>
    <submittedName>
        <fullName evidence="1">Uncharacterized protein</fullName>
    </submittedName>
</protein>
<dbReference type="EMBL" id="JACRTK010000002">
    <property type="protein sequence ID" value="MBC8590607.1"/>
    <property type="molecule type" value="Genomic_DNA"/>
</dbReference>
<organism evidence="1 2">
    <name type="scientific">Wansuia hejianensis</name>
    <dbReference type="NCBI Taxonomy" id="2763667"/>
    <lineage>
        <taxon>Bacteria</taxon>
        <taxon>Bacillati</taxon>
        <taxon>Bacillota</taxon>
        <taxon>Clostridia</taxon>
        <taxon>Lachnospirales</taxon>
        <taxon>Lachnospiraceae</taxon>
        <taxon>Wansuia</taxon>
    </lineage>
</organism>
<dbReference type="AlphaFoldDB" id="A0A926IHF4"/>
<reference evidence="1 2" key="1">
    <citation type="submission" date="2020-08" db="EMBL/GenBank/DDBJ databases">
        <title>Genome public.</title>
        <authorList>
            <person name="Liu C."/>
            <person name="Sun Q."/>
        </authorList>
    </citation>
    <scope>NUCLEOTIDE SEQUENCE [LARGE SCALE GENOMIC DNA]</scope>
    <source>
        <strain evidence="1 2">NSJ-26</strain>
    </source>
</reference>
<gene>
    <name evidence="1" type="ORF">H8689_05615</name>
</gene>
<dbReference type="RefSeq" id="WP_249323444.1">
    <property type="nucleotide sequence ID" value="NZ_JACRTK010000002.1"/>
</dbReference>
<proteinExistence type="predicted"/>